<reference evidence="2" key="1">
    <citation type="submission" date="2023-04" db="EMBL/GenBank/DDBJ databases">
        <title>Phytophthora fragariaefolia NBRC 109709.</title>
        <authorList>
            <person name="Ichikawa N."/>
            <person name="Sato H."/>
            <person name="Tonouchi N."/>
        </authorList>
    </citation>
    <scope>NUCLEOTIDE SEQUENCE</scope>
    <source>
        <strain evidence="2">NBRC 109709</strain>
    </source>
</reference>
<evidence type="ECO:0000313" key="2">
    <source>
        <dbReference type="EMBL" id="GMF19073.1"/>
    </source>
</evidence>
<proteinExistence type="predicted"/>
<evidence type="ECO:0000256" key="1">
    <source>
        <dbReference type="SAM" id="MobiDB-lite"/>
    </source>
</evidence>
<dbReference type="EMBL" id="BSXT01000146">
    <property type="protein sequence ID" value="GMF19073.1"/>
    <property type="molecule type" value="Genomic_DNA"/>
</dbReference>
<dbReference type="Proteomes" id="UP001165121">
    <property type="component" value="Unassembled WGS sequence"/>
</dbReference>
<keyword evidence="3" id="KW-1185">Reference proteome</keyword>
<dbReference type="AlphaFoldDB" id="A0A9W6TTL1"/>
<feature type="compositionally biased region" description="Basic and acidic residues" evidence="1">
    <location>
        <begin position="7"/>
        <end position="18"/>
    </location>
</feature>
<feature type="region of interest" description="Disordered" evidence="1">
    <location>
        <begin position="1"/>
        <end position="90"/>
    </location>
</feature>
<protein>
    <submittedName>
        <fullName evidence="2">Unnamed protein product</fullName>
    </submittedName>
</protein>
<sequence length="529" mass="57052">MAIRPLFEQRRGAEDKPPAAKRKAKQATKKGGKGTDGGEDAGGAQGEEGGGKADVQDKPVRLEDEPGEGQTGTSNQEHARASSPTPDDCLAASAADVQELEKLEEEDLVYSTGDAPNVVSAGTVGSTLLKKLDASSCYEPFLQTEGPKLVWLRNVLESTSSPSVDMEMCSRTDQSAASRVKKSEALVYKTLGKDLRTLGGVNVLITVLLSSRGEGHLTCKVDGGTDSVSIVISESDLEQSTLMRPDLQPLTPKWADWIITKVRCDSRLSFYIDLTDASGNEKQVCFSGVVNANGKEVAVEMVALTAAASLLISVRDATSNIRDATILLRADDLRRLALAQGKLPADCIDQDIPALFNNHDFLTELATMSNVIQIGLSCSSFASKPDDGWLMNRPSDGMSSDIPSEENVPQNVEILDSPNYIQEIYAEKKATGTVAVLVHAYVENCILSTLRHFQQQEAVQLNVAAFMQQTASLDSETAFNDRVTQNMEVAKMAKLKVRSGLLTVILLLWSSSLLNIQPRKSLLCLSLMT</sequence>
<comment type="caution">
    <text evidence="2">The sequence shown here is derived from an EMBL/GenBank/DDBJ whole genome shotgun (WGS) entry which is preliminary data.</text>
</comment>
<organism evidence="2 3">
    <name type="scientific">Phytophthora fragariaefolia</name>
    <dbReference type="NCBI Taxonomy" id="1490495"/>
    <lineage>
        <taxon>Eukaryota</taxon>
        <taxon>Sar</taxon>
        <taxon>Stramenopiles</taxon>
        <taxon>Oomycota</taxon>
        <taxon>Peronosporomycetes</taxon>
        <taxon>Peronosporales</taxon>
        <taxon>Peronosporaceae</taxon>
        <taxon>Phytophthora</taxon>
    </lineage>
</organism>
<accession>A0A9W6TTL1</accession>
<feature type="compositionally biased region" description="Basic and acidic residues" evidence="1">
    <location>
        <begin position="49"/>
        <end position="64"/>
    </location>
</feature>
<name>A0A9W6TTL1_9STRA</name>
<gene>
    <name evidence="2" type="ORF">Pfra01_000187700</name>
</gene>
<evidence type="ECO:0000313" key="3">
    <source>
        <dbReference type="Proteomes" id="UP001165121"/>
    </source>
</evidence>
<feature type="compositionally biased region" description="Basic residues" evidence="1">
    <location>
        <begin position="19"/>
        <end position="32"/>
    </location>
</feature>
<dbReference type="OrthoDB" id="116763at2759"/>